<sequence>MNVENIIFDFLHKNVFTKIDFITFKNNFQSIFSSMGYEMTQFEIELYNKLIKMEEEKLHI</sequence>
<accession>A0ABZ2Y5J8</accession>
<dbReference type="RefSeq" id="WP_341877573.1">
    <property type="nucleotide sequence ID" value="NZ_CP121687.1"/>
</dbReference>
<reference evidence="1 2" key="1">
    <citation type="submission" date="2023-03" db="EMBL/GenBank/DDBJ databases">
        <title>Novel Species.</title>
        <authorList>
            <person name="Ma S."/>
        </authorList>
    </citation>
    <scope>NUCLEOTIDE SEQUENCE [LARGE SCALE GENOMIC DNA]</scope>
    <source>
        <strain evidence="1 2">LIND6LT2</strain>
    </source>
</reference>
<dbReference type="Proteomes" id="UP001486565">
    <property type="component" value="Chromosome"/>
</dbReference>
<evidence type="ECO:0000313" key="2">
    <source>
        <dbReference type="Proteomes" id="UP001486565"/>
    </source>
</evidence>
<proteinExistence type="predicted"/>
<organism evidence="1 2">
    <name type="scientific">Defluviitalea saccharophila</name>
    <dbReference type="NCBI Taxonomy" id="879970"/>
    <lineage>
        <taxon>Bacteria</taxon>
        <taxon>Bacillati</taxon>
        <taxon>Bacillota</taxon>
        <taxon>Clostridia</taxon>
        <taxon>Lachnospirales</taxon>
        <taxon>Defluviitaleaceae</taxon>
        <taxon>Defluviitalea</taxon>
    </lineage>
</organism>
<dbReference type="EMBL" id="CP121687">
    <property type="protein sequence ID" value="WZL70611.1"/>
    <property type="molecule type" value="Genomic_DNA"/>
</dbReference>
<protein>
    <submittedName>
        <fullName evidence="1">Uncharacterized protein</fullName>
    </submittedName>
</protein>
<name>A0ABZ2Y5J8_9FIRM</name>
<evidence type="ECO:0000313" key="1">
    <source>
        <dbReference type="EMBL" id="WZL70611.1"/>
    </source>
</evidence>
<gene>
    <name evidence="1" type="ORF">QBE51_03530</name>
</gene>
<keyword evidence="2" id="KW-1185">Reference proteome</keyword>